<feature type="domain" description="Carbohydrate kinase PfkB" evidence="1">
    <location>
        <begin position="145"/>
        <end position="290"/>
    </location>
</feature>
<accession>A0A9P7YUQ6</accession>
<keyword evidence="2" id="KW-0418">Kinase</keyword>
<name>A0A9P7YUQ6_9HELO</name>
<dbReference type="InterPro" id="IPR011611">
    <property type="entry name" value="PfkB_dom"/>
</dbReference>
<gene>
    <name evidence="2" type="ORF">BJ875DRAFT_501458</name>
</gene>
<evidence type="ECO:0000259" key="1">
    <source>
        <dbReference type="Pfam" id="PF00294"/>
    </source>
</evidence>
<dbReference type="InterPro" id="IPR029056">
    <property type="entry name" value="Ribokinase-like"/>
</dbReference>
<dbReference type="GO" id="GO:0016301">
    <property type="term" value="F:kinase activity"/>
    <property type="evidence" value="ECO:0007669"/>
    <property type="project" value="UniProtKB-KW"/>
</dbReference>
<dbReference type="AlphaFoldDB" id="A0A9P7YUQ6"/>
<dbReference type="EMBL" id="MU251359">
    <property type="protein sequence ID" value="KAG9239418.1"/>
    <property type="molecule type" value="Genomic_DNA"/>
</dbReference>
<dbReference type="Gene3D" id="3.40.1190.20">
    <property type="match status" value="1"/>
</dbReference>
<dbReference type="Proteomes" id="UP000824998">
    <property type="component" value="Unassembled WGS sequence"/>
</dbReference>
<proteinExistence type="predicted"/>
<keyword evidence="3" id="KW-1185">Reference proteome</keyword>
<dbReference type="OrthoDB" id="497927at2759"/>
<keyword evidence="2" id="KW-0808">Transferase</keyword>
<dbReference type="PANTHER" id="PTHR47098">
    <property type="entry name" value="PROTEIN MAK32"/>
    <property type="match status" value="1"/>
</dbReference>
<protein>
    <submittedName>
        <fullName evidence="2">PfkB family kinase</fullName>
    </submittedName>
</protein>
<dbReference type="SUPFAM" id="SSF53613">
    <property type="entry name" value="Ribokinase-like"/>
    <property type="match status" value="1"/>
</dbReference>
<evidence type="ECO:0000313" key="3">
    <source>
        <dbReference type="Proteomes" id="UP000824998"/>
    </source>
</evidence>
<evidence type="ECO:0000313" key="2">
    <source>
        <dbReference type="EMBL" id="KAG9239418.1"/>
    </source>
</evidence>
<dbReference type="Pfam" id="PF00294">
    <property type="entry name" value="PfkB"/>
    <property type="match status" value="1"/>
</dbReference>
<dbReference type="PANTHER" id="PTHR47098:SF1">
    <property type="entry name" value="PFKB FAMILY CARBOHYDRATE KINASE SUPERFAMILY (AFU_ORTHOLOGUE AFUA_4G09500)"/>
    <property type="match status" value="1"/>
</dbReference>
<reference evidence="2" key="1">
    <citation type="journal article" date="2021" name="IMA Fungus">
        <title>Genomic characterization of three marine fungi, including Emericellopsis atlantica sp. nov. with signatures of a generalist lifestyle and marine biomass degradation.</title>
        <authorList>
            <person name="Hagestad O.C."/>
            <person name="Hou L."/>
            <person name="Andersen J.H."/>
            <person name="Hansen E.H."/>
            <person name="Altermark B."/>
            <person name="Li C."/>
            <person name="Kuhnert E."/>
            <person name="Cox R.J."/>
            <person name="Crous P.W."/>
            <person name="Spatafora J.W."/>
            <person name="Lail K."/>
            <person name="Amirebrahimi M."/>
            <person name="Lipzen A."/>
            <person name="Pangilinan J."/>
            <person name="Andreopoulos W."/>
            <person name="Hayes R.D."/>
            <person name="Ng V."/>
            <person name="Grigoriev I.V."/>
            <person name="Jackson S.A."/>
            <person name="Sutton T.D.S."/>
            <person name="Dobson A.D.W."/>
            <person name="Rama T."/>
        </authorList>
    </citation>
    <scope>NUCLEOTIDE SEQUENCE</scope>
    <source>
        <strain evidence="2">TRa018bII</strain>
    </source>
</reference>
<organism evidence="2 3">
    <name type="scientific">Amylocarpus encephaloides</name>
    <dbReference type="NCBI Taxonomy" id="45428"/>
    <lineage>
        <taxon>Eukaryota</taxon>
        <taxon>Fungi</taxon>
        <taxon>Dikarya</taxon>
        <taxon>Ascomycota</taxon>
        <taxon>Pezizomycotina</taxon>
        <taxon>Leotiomycetes</taxon>
        <taxon>Helotiales</taxon>
        <taxon>Helotiales incertae sedis</taxon>
        <taxon>Amylocarpus</taxon>
    </lineage>
</organism>
<sequence>MQTTPSATTAETKCLFVTLGMLVLDELHSYGQNPKVNVIGGSGVYACLGARLYLPPPMSHRLGWLIRTGDDFPHTIREYFHSWNILLLETRNRGQLSTRGELIYQGTTFGPKTFRYTTKPLKIEPRDLIDTPLLSSSSIHFLTSPVDAIDQIPQVLRLRHSRGIEEPLTIIWEPAPPSCISPNMAACFEAVELVDVSSPNYIELAALFDVDLSDEERFDPAIIENLAHKCLAHGIGSSKQGSVIVRAGREGCCIYSRKRKALVWLPAFYLDSSRIVDPTGAGNAFLGDLLKAPVLWNGAIVRGRL</sequence>
<comment type="caution">
    <text evidence="2">The sequence shown here is derived from an EMBL/GenBank/DDBJ whole genome shotgun (WGS) entry which is preliminary data.</text>
</comment>